<feature type="chain" id="PRO_5035989390" evidence="1">
    <location>
        <begin position="29"/>
        <end position="115"/>
    </location>
</feature>
<dbReference type="Proteomes" id="UP000032304">
    <property type="component" value="Chromosome 8"/>
</dbReference>
<evidence type="ECO:0000313" key="5">
    <source>
        <dbReference type="Proteomes" id="UP000593578"/>
    </source>
</evidence>
<dbReference type="AlphaFoldDB" id="A0A0D2T1D5"/>
<reference evidence="3" key="3">
    <citation type="submission" date="2020-04" db="EMBL/GenBank/DDBJ databases">
        <authorList>
            <person name="Grover C.E."/>
            <person name="Arick M.A. II"/>
            <person name="Thrash A."/>
            <person name="Conover J.L."/>
            <person name="Sanders W.S."/>
            <person name="Peterson D.G."/>
            <person name="Scheffler J.A."/>
            <person name="Scheffler B.E."/>
            <person name="Wendel J.F."/>
        </authorList>
    </citation>
    <scope>NUCLEOTIDE SEQUENCE</scope>
    <source>
        <strain evidence="3">8</strain>
        <tissue evidence="3">Leaf</tissue>
    </source>
</reference>
<keyword evidence="4" id="KW-1185">Reference proteome</keyword>
<accession>A0A0D2T1D5</accession>
<organism evidence="2 4">
    <name type="scientific">Gossypium raimondii</name>
    <name type="common">Peruvian cotton</name>
    <name type="synonym">Gossypium klotzschianum subsp. raimondii</name>
    <dbReference type="NCBI Taxonomy" id="29730"/>
    <lineage>
        <taxon>Eukaryota</taxon>
        <taxon>Viridiplantae</taxon>
        <taxon>Streptophyta</taxon>
        <taxon>Embryophyta</taxon>
        <taxon>Tracheophyta</taxon>
        <taxon>Spermatophyta</taxon>
        <taxon>Magnoliopsida</taxon>
        <taxon>eudicotyledons</taxon>
        <taxon>Gunneridae</taxon>
        <taxon>Pentapetalae</taxon>
        <taxon>rosids</taxon>
        <taxon>malvids</taxon>
        <taxon>Malvales</taxon>
        <taxon>Malvaceae</taxon>
        <taxon>Malvoideae</taxon>
        <taxon>Gossypium</taxon>
    </lineage>
</organism>
<gene>
    <name evidence="2" type="ORF">B456_008G160600</name>
    <name evidence="3" type="ORF">Gorai_009721</name>
</gene>
<feature type="signal peptide" evidence="1">
    <location>
        <begin position="1"/>
        <end position="28"/>
    </location>
</feature>
<evidence type="ECO:0000313" key="2">
    <source>
        <dbReference type="EMBL" id="KJB50249.1"/>
    </source>
</evidence>
<dbReference type="EMBL" id="JABEZZ010000008">
    <property type="protein sequence ID" value="MBA0592746.1"/>
    <property type="molecule type" value="Genomic_DNA"/>
</dbReference>
<dbReference type="Proteomes" id="UP000593578">
    <property type="component" value="Unassembled WGS sequence"/>
</dbReference>
<name>A0A0D2T1D5_GOSRA</name>
<evidence type="ECO:0000313" key="3">
    <source>
        <dbReference type="EMBL" id="MBA0592746.1"/>
    </source>
</evidence>
<evidence type="ECO:0000313" key="4">
    <source>
        <dbReference type="Proteomes" id="UP000032304"/>
    </source>
</evidence>
<evidence type="ECO:0000256" key="1">
    <source>
        <dbReference type="SAM" id="SignalP"/>
    </source>
</evidence>
<dbReference type="EMBL" id="CM001747">
    <property type="protein sequence ID" value="KJB50249.1"/>
    <property type="molecule type" value="Genomic_DNA"/>
</dbReference>
<reference evidence="2 4" key="1">
    <citation type="journal article" date="2012" name="Nature">
        <title>Repeated polyploidization of Gossypium genomes and the evolution of spinnable cotton fibres.</title>
        <authorList>
            <person name="Paterson A.H."/>
            <person name="Wendel J.F."/>
            <person name="Gundlach H."/>
            <person name="Guo H."/>
            <person name="Jenkins J."/>
            <person name="Jin D."/>
            <person name="Llewellyn D."/>
            <person name="Showmaker K.C."/>
            <person name="Shu S."/>
            <person name="Udall J."/>
            <person name="Yoo M.J."/>
            <person name="Byers R."/>
            <person name="Chen W."/>
            <person name="Doron-Faigenboim A."/>
            <person name="Duke M.V."/>
            <person name="Gong L."/>
            <person name="Grimwood J."/>
            <person name="Grover C."/>
            <person name="Grupp K."/>
            <person name="Hu G."/>
            <person name="Lee T.H."/>
            <person name="Li J."/>
            <person name="Lin L."/>
            <person name="Liu T."/>
            <person name="Marler B.S."/>
            <person name="Page J.T."/>
            <person name="Roberts A.W."/>
            <person name="Romanel E."/>
            <person name="Sanders W.S."/>
            <person name="Szadkowski E."/>
            <person name="Tan X."/>
            <person name="Tang H."/>
            <person name="Xu C."/>
            <person name="Wang J."/>
            <person name="Wang Z."/>
            <person name="Zhang D."/>
            <person name="Zhang L."/>
            <person name="Ashrafi H."/>
            <person name="Bedon F."/>
            <person name="Bowers J.E."/>
            <person name="Brubaker C.L."/>
            <person name="Chee P.W."/>
            <person name="Das S."/>
            <person name="Gingle A.R."/>
            <person name="Haigler C.H."/>
            <person name="Harker D."/>
            <person name="Hoffmann L.V."/>
            <person name="Hovav R."/>
            <person name="Jones D.C."/>
            <person name="Lemke C."/>
            <person name="Mansoor S."/>
            <person name="ur Rahman M."/>
            <person name="Rainville L.N."/>
            <person name="Rambani A."/>
            <person name="Reddy U.K."/>
            <person name="Rong J.K."/>
            <person name="Saranga Y."/>
            <person name="Scheffler B.E."/>
            <person name="Scheffler J.A."/>
            <person name="Stelly D.M."/>
            <person name="Triplett B.A."/>
            <person name="Van Deynze A."/>
            <person name="Vaslin M.F."/>
            <person name="Waghmare V.N."/>
            <person name="Walford S.A."/>
            <person name="Wright R.J."/>
            <person name="Zaki E.A."/>
            <person name="Zhang T."/>
            <person name="Dennis E.S."/>
            <person name="Mayer K.F."/>
            <person name="Peterson D.G."/>
            <person name="Rokhsar D.S."/>
            <person name="Wang X."/>
            <person name="Schmutz J."/>
        </authorList>
    </citation>
    <scope>NUCLEOTIDE SEQUENCE [LARGE SCALE GENOMIC DNA]</scope>
</reference>
<sequence length="115" mass="13314">MVRLMYVLVGIFFLLMLHISIPSMSSSAENFPGSQSVNNTWISSIRDSSWEQGRLMRKLLLSRKFEKAMVIARRGNLLRNRSLRGTRVSKPPSPSRSSSRIFAHRENIHRHYITI</sequence>
<dbReference type="OrthoDB" id="997092at2759"/>
<protein>
    <submittedName>
        <fullName evidence="2">Uncharacterized protein</fullName>
    </submittedName>
</protein>
<dbReference type="KEGG" id="gra:105762486"/>
<proteinExistence type="predicted"/>
<reference evidence="3 5" key="2">
    <citation type="journal article" date="2019" name="Genome Biol. Evol.">
        <title>Insights into the evolution of the New World diploid cottons (Gossypium, subgenus Houzingenia) based on genome sequencing.</title>
        <authorList>
            <person name="Grover C.E."/>
            <person name="Arick M.A. 2nd"/>
            <person name="Thrash A."/>
            <person name="Conover J.L."/>
            <person name="Sanders W.S."/>
            <person name="Peterson D.G."/>
            <person name="Frelichowski J.E."/>
            <person name="Scheffler J.A."/>
            <person name="Scheffler B.E."/>
            <person name="Wendel J.F."/>
        </authorList>
    </citation>
    <scope>NUCLEOTIDE SEQUENCE [LARGE SCALE GENOMIC DNA]</scope>
    <source>
        <strain evidence="3">8</strain>
        <tissue evidence="3">Leaf</tissue>
    </source>
</reference>
<dbReference type="Gramene" id="KJB50249">
    <property type="protein sequence ID" value="KJB50249"/>
    <property type="gene ID" value="B456_008G160600"/>
</dbReference>
<keyword evidence="1" id="KW-0732">Signal</keyword>